<name>A0A559J199_9BACL</name>
<evidence type="ECO:0000259" key="1">
    <source>
        <dbReference type="Pfam" id="PF12680"/>
    </source>
</evidence>
<evidence type="ECO:0000313" key="2">
    <source>
        <dbReference type="EMBL" id="TVX93623.1"/>
    </source>
</evidence>
<comment type="caution">
    <text evidence="2">The sequence shown here is derived from an EMBL/GenBank/DDBJ whole genome shotgun (WGS) entry which is preliminary data.</text>
</comment>
<feature type="domain" description="SnoaL-like" evidence="1">
    <location>
        <begin position="9"/>
        <end position="107"/>
    </location>
</feature>
<evidence type="ECO:0000313" key="3">
    <source>
        <dbReference type="Proteomes" id="UP000318102"/>
    </source>
</evidence>
<dbReference type="OrthoDB" id="4203328at2"/>
<dbReference type="Pfam" id="PF12680">
    <property type="entry name" value="SnoaL_2"/>
    <property type="match status" value="1"/>
</dbReference>
<dbReference type="Proteomes" id="UP000318102">
    <property type="component" value="Unassembled WGS sequence"/>
</dbReference>
<protein>
    <submittedName>
        <fullName evidence="2">Nuclear transport factor 2 family protein</fullName>
    </submittedName>
</protein>
<dbReference type="Gene3D" id="3.10.450.50">
    <property type="match status" value="1"/>
</dbReference>
<dbReference type="InterPro" id="IPR032710">
    <property type="entry name" value="NTF2-like_dom_sf"/>
</dbReference>
<dbReference type="AlphaFoldDB" id="A0A559J199"/>
<dbReference type="InterPro" id="IPR037401">
    <property type="entry name" value="SnoaL-like"/>
</dbReference>
<accession>A0A559J199</accession>
<gene>
    <name evidence="2" type="ORF">FPZ44_11475</name>
</gene>
<keyword evidence="3" id="KW-1185">Reference proteome</keyword>
<sequence length="127" mass="15258">MFLQREKIIESYFTAWIHKDATALEEIFSSDIIYSECYGPKYRGIEQVKQWFADWNLQGRVLEWRIKQFIHQNDTSAVEWYFHCEHEDVSHQFNGVSIVLFTAENKISNLKEFQSQSEHHYPYGESE</sequence>
<dbReference type="EMBL" id="VNJK01000001">
    <property type="protein sequence ID" value="TVX93623.1"/>
    <property type="molecule type" value="Genomic_DNA"/>
</dbReference>
<reference evidence="2 3" key="1">
    <citation type="submission" date="2019-07" db="EMBL/GenBank/DDBJ databases">
        <authorList>
            <person name="Kim J."/>
        </authorList>
    </citation>
    <scope>NUCLEOTIDE SEQUENCE [LARGE SCALE GENOMIC DNA]</scope>
    <source>
        <strain evidence="2 3">N4</strain>
    </source>
</reference>
<dbReference type="SUPFAM" id="SSF54427">
    <property type="entry name" value="NTF2-like"/>
    <property type="match status" value="1"/>
</dbReference>
<organism evidence="2 3">
    <name type="scientific">Paenibacillus agilis</name>
    <dbReference type="NCBI Taxonomy" id="3020863"/>
    <lineage>
        <taxon>Bacteria</taxon>
        <taxon>Bacillati</taxon>
        <taxon>Bacillota</taxon>
        <taxon>Bacilli</taxon>
        <taxon>Bacillales</taxon>
        <taxon>Paenibacillaceae</taxon>
        <taxon>Paenibacillus</taxon>
    </lineage>
</organism>
<proteinExistence type="predicted"/>